<organism evidence="1 2">
    <name type="scientific">Parelaphostrongylus tenuis</name>
    <name type="common">Meningeal worm</name>
    <dbReference type="NCBI Taxonomy" id="148309"/>
    <lineage>
        <taxon>Eukaryota</taxon>
        <taxon>Metazoa</taxon>
        <taxon>Ecdysozoa</taxon>
        <taxon>Nematoda</taxon>
        <taxon>Chromadorea</taxon>
        <taxon>Rhabditida</taxon>
        <taxon>Rhabditina</taxon>
        <taxon>Rhabditomorpha</taxon>
        <taxon>Strongyloidea</taxon>
        <taxon>Metastrongylidae</taxon>
        <taxon>Parelaphostrongylus</taxon>
    </lineage>
</organism>
<comment type="caution">
    <text evidence="1">The sequence shown here is derived from an EMBL/GenBank/DDBJ whole genome shotgun (WGS) entry which is preliminary data.</text>
</comment>
<accession>A0AAD5QNW1</accession>
<reference evidence="1" key="1">
    <citation type="submission" date="2021-06" db="EMBL/GenBank/DDBJ databases">
        <title>Parelaphostrongylus tenuis whole genome reference sequence.</title>
        <authorList>
            <person name="Garwood T.J."/>
            <person name="Larsen P.A."/>
            <person name="Fountain-Jones N.M."/>
            <person name="Garbe J.R."/>
            <person name="Macchietto M.G."/>
            <person name="Kania S.A."/>
            <person name="Gerhold R.W."/>
            <person name="Richards J.E."/>
            <person name="Wolf T.M."/>
        </authorList>
    </citation>
    <scope>NUCLEOTIDE SEQUENCE</scope>
    <source>
        <strain evidence="1">MNPRO001-30</strain>
        <tissue evidence="1">Meninges</tissue>
    </source>
</reference>
<keyword evidence="2" id="KW-1185">Reference proteome</keyword>
<gene>
    <name evidence="1" type="ORF">KIN20_010125</name>
</gene>
<proteinExistence type="predicted"/>
<evidence type="ECO:0000313" key="1">
    <source>
        <dbReference type="EMBL" id="KAJ1353486.1"/>
    </source>
</evidence>
<name>A0AAD5QNW1_PARTN</name>
<protein>
    <submittedName>
        <fullName evidence="1">Uncharacterized protein</fullName>
    </submittedName>
</protein>
<dbReference type="EMBL" id="JAHQIW010001730">
    <property type="protein sequence ID" value="KAJ1353486.1"/>
    <property type="molecule type" value="Genomic_DNA"/>
</dbReference>
<sequence>MEHFSNDHRFESFNEVEGTWQEFSDLKRQEWYLEKIRNLEELWKTVVNNATTSLHFEFGRLRVLGGLQKCKHSNEHTKEHEYVYVKSISLALLEGEFKE</sequence>
<dbReference type="Proteomes" id="UP001196413">
    <property type="component" value="Unassembled WGS sequence"/>
</dbReference>
<dbReference type="AlphaFoldDB" id="A0AAD5QNW1"/>
<evidence type="ECO:0000313" key="2">
    <source>
        <dbReference type="Proteomes" id="UP001196413"/>
    </source>
</evidence>